<evidence type="ECO:0000313" key="2">
    <source>
        <dbReference type="Proteomes" id="UP000789901"/>
    </source>
</evidence>
<protein>
    <submittedName>
        <fullName evidence="1">36567_t:CDS:1</fullName>
    </submittedName>
</protein>
<keyword evidence="2" id="KW-1185">Reference proteome</keyword>
<proteinExistence type="predicted"/>
<feature type="non-terminal residue" evidence="1">
    <location>
        <position position="57"/>
    </location>
</feature>
<name>A0ABN7WYI4_GIGMA</name>
<evidence type="ECO:0000313" key="1">
    <source>
        <dbReference type="EMBL" id="CAG8842821.1"/>
    </source>
</evidence>
<accession>A0ABN7WYI4</accession>
<dbReference type="EMBL" id="CAJVQB010070327">
    <property type="protein sequence ID" value="CAG8842821.1"/>
    <property type="molecule type" value="Genomic_DNA"/>
</dbReference>
<reference evidence="1 2" key="1">
    <citation type="submission" date="2021-06" db="EMBL/GenBank/DDBJ databases">
        <authorList>
            <person name="Kallberg Y."/>
            <person name="Tangrot J."/>
            <person name="Rosling A."/>
        </authorList>
    </citation>
    <scope>NUCLEOTIDE SEQUENCE [LARGE SCALE GENOMIC DNA]</scope>
    <source>
        <strain evidence="1 2">120-4 pot B 10/14</strain>
    </source>
</reference>
<gene>
    <name evidence="1" type="ORF">GMARGA_LOCUS36197</name>
</gene>
<sequence length="57" mass="6339">HFIDKQGGIEVALKILGINLKEEDDKSDIDNNTKRSQIEQAINQNIMGAVFITPEGE</sequence>
<feature type="non-terminal residue" evidence="1">
    <location>
        <position position="1"/>
    </location>
</feature>
<comment type="caution">
    <text evidence="1">The sequence shown here is derived from an EMBL/GenBank/DDBJ whole genome shotgun (WGS) entry which is preliminary data.</text>
</comment>
<organism evidence="1 2">
    <name type="scientific">Gigaspora margarita</name>
    <dbReference type="NCBI Taxonomy" id="4874"/>
    <lineage>
        <taxon>Eukaryota</taxon>
        <taxon>Fungi</taxon>
        <taxon>Fungi incertae sedis</taxon>
        <taxon>Mucoromycota</taxon>
        <taxon>Glomeromycotina</taxon>
        <taxon>Glomeromycetes</taxon>
        <taxon>Diversisporales</taxon>
        <taxon>Gigasporaceae</taxon>
        <taxon>Gigaspora</taxon>
    </lineage>
</organism>
<dbReference type="Proteomes" id="UP000789901">
    <property type="component" value="Unassembled WGS sequence"/>
</dbReference>